<dbReference type="Pfam" id="PF14541">
    <property type="entry name" value="TAXi_C"/>
    <property type="match status" value="2"/>
</dbReference>
<dbReference type="Pfam" id="PF14543">
    <property type="entry name" value="TAXi_N"/>
    <property type="match status" value="1"/>
</dbReference>
<dbReference type="InterPro" id="IPR032799">
    <property type="entry name" value="TAXi_C"/>
</dbReference>
<proteinExistence type="inferred from homology"/>
<comment type="similarity">
    <text evidence="1">Belongs to the peptidase A1 family.</text>
</comment>
<name>A0AAD4SJL4_9MAGN</name>
<organism evidence="4 5">
    <name type="scientific">Papaver atlanticum</name>
    <dbReference type="NCBI Taxonomy" id="357466"/>
    <lineage>
        <taxon>Eukaryota</taxon>
        <taxon>Viridiplantae</taxon>
        <taxon>Streptophyta</taxon>
        <taxon>Embryophyta</taxon>
        <taxon>Tracheophyta</taxon>
        <taxon>Spermatophyta</taxon>
        <taxon>Magnoliopsida</taxon>
        <taxon>Ranunculales</taxon>
        <taxon>Papaveraceae</taxon>
        <taxon>Papaveroideae</taxon>
        <taxon>Papaver</taxon>
    </lineage>
</organism>
<dbReference type="InterPro" id="IPR032861">
    <property type="entry name" value="TAXi_N"/>
</dbReference>
<dbReference type="InterPro" id="IPR021109">
    <property type="entry name" value="Peptidase_aspartic_dom_sf"/>
</dbReference>
<accession>A0AAD4SJL4</accession>
<dbReference type="InterPro" id="IPR001461">
    <property type="entry name" value="Aspartic_peptidase_A1"/>
</dbReference>
<gene>
    <name evidence="4" type="ORF">MKW98_029423</name>
</gene>
<dbReference type="EMBL" id="JAJJMB010010439">
    <property type="protein sequence ID" value="KAI3908873.1"/>
    <property type="molecule type" value="Genomic_DNA"/>
</dbReference>
<dbReference type="SUPFAM" id="SSF50630">
    <property type="entry name" value="Acid proteases"/>
    <property type="match status" value="1"/>
</dbReference>
<evidence type="ECO:0000313" key="5">
    <source>
        <dbReference type="Proteomes" id="UP001202328"/>
    </source>
</evidence>
<dbReference type="GO" id="GO:0004190">
    <property type="term" value="F:aspartic-type endopeptidase activity"/>
    <property type="evidence" value="ECO:0007669"/>
    <property type="project" value="InterPro"/>
</dbReference>
<dbReference type="PANTHER" id="PTHR47965:SF22">
    <property type="entry name" value="EUKARYOTIC ASPARTYL PROTEASE FAMILY PROTEIN"/>
    <property type="match status" value="1"/>
</dbReference>
<protein>
    <submittedName>
        <fullName evidence="4">Uncharacterized protein</fullName>
    </submittedName>
</protein>
<feature type="domain" description="Xylanase inhibitor C-terminal" evidence="2">
    <location>
        <begin position="110"/>
        <end position="153"/>
    </location>
</feature>
<evidence type="ECO:0000313" key="4">
    <source>
        <dbReference type="EMBL" id="KAI3908873.1"/>
    </source>
</evidence>
<evidence type="ECO:0000256" key="1">
    <source>
        <dbReference type="ARBA" id="ARBA00007447"/>
    </source>
</evidence>
<sequence>MTVQSTNGLIMISDVTVHRFAFGCGKTSIVLEGLGAGVEGMAELGRSGLSMAFLFSAAFRFPRKFALCLSSSTQGLIFFYRHLDTPHLHLLFTNPISTTNYSAADEISTEYFIAVKGIEVDGERVAINETMLSINKENGIEGTKLGTLVPYTTILYIKNTKEVNMATFTLVTLSTACFNLLAMIKINPGIEVLVSRMDPFLPNNTISCLGFVDGGLKSRNSIVISGLQLEENLLQLDISRLRFSSTLLFMPTSCSYFKSEFKAKLTIKIRSEICTVFIMQLWCDIFRR</sequence>
<dbReference type="Proteomes" id="UP001202328">
    <property type="component" value="Unassembled WGS sequence"/>
</dbReference>
<keyword evidence="5" id="KW-1185">Reference proteome</keyword>
<dbReference type="GO" id="GO:0006508">
    <property type="term" value="P:proteolysis"/>
    <property type="evidence" value="ECO:0007669"/>
    <property type="project" value="InterPro"/>
</dbReference>
<evidence type="ECO:0000259" key="3">
    <source>
        <dbReference type="Pfam" id="PF14543"/>
    </source>
</evidence>
<feature type="domain" description="Xylanase inhibitor C-terminal" evidence="2">
    <location>
        <begin position="204"/>
        <end position="243"/>
    </location>
</feature>
<evidence type="ECO:0000259" key="2">
    <source>
        <dbReference type="Pfam" id="PF14541"/>
    </source>
</evidence>
<comment type="caution">
    <text evidence="4">The sequence shown here is derived from an EMBL/GenBank/DDBJ whole genome shotgun (WGS) entry which is preliminary data.</text>
</comment>
<reference evidence="4" key="1">
    <citation type="submission" date="2022-04" db="EMBL/GenBank/DDBJ databases">
        <title>A functionally conserved STORR gene fusion in Papaver species that diverged 16.8 million years ago.</title>
        <authorList>
            <person name="Catania T."/>
        </authorList>
    </citation>
    <scope>NUCLEOTIDE SEQUENCE</scope>
    <source>
        <strain evidence="4">S-188037</strain>
    </source>
</reference>
<dbReference type="AlphaFoldDB" id="A0AAD4SJL4"/>
<dbReference type="Gene3D" id="2.40.70.10">
    <property type="entry name" value="Acid Proteases"/>
    <property type="match status" value="3"/>
</dbReference>
<dbReference type="PANTHER" id="PTHR47965">
    <property type="entry name" value="ASPARTYL PROTEASE-RELATED"/>
    <property type="match status" value="1"/>
</dbReference>
<feature type="domain" description="Xylanase inhibitor N-terminal" evidence="3">
    <location>
        <begin position="1"/>
        <end position="79"/>
    </location>
</feature>